<evidence type="ECO:0000313" key="7">
    <source>
        <dbReference type="EMBL" id="KAK8968225.1"/>
    </source>
</evidence>
<dbReference type="InterPro" id="IPR044817">
    <property type="entry name" value="SBP-like"/>
</dbReference>
<accession>A0ABR2MXN0</accession>
<dbReference type="PANTHER" id="PTHR31251">
    <property type="entry name" value="SQUAMOSA PROMOTER-BINDING-LIKE PROTEIN 4"/>
    <property type="match status" value="1"/>
</dbReference>
<reference evidence="7 8" key="1">
    <citation type="journal article" date="2022" name="Nat. Plants">
        <title>Genomes of leafy and leafless Platanthera orchids illuminate the evolution of mycoheterotrophy.</title>
        <authorList>
            <person name="Li M.H."/>
            <person name="Liu K.W."/>
            <person name="Li Z."/>
            <person name="Lu H.C."/>
            <person name="Ye Q.L."/>
            <person name="Zhang D."/>
            <person name="Wang J.Y."/>
            <person name="Li Y.F."/>
            <person name="Zhong Z.M."/>
            <person name="Liu X."/>
            <person name="Yu X."/>
            <person name="Liu D.K."/>
            <person name="Tu X.D."/>
            <person name="Liu B."/>
            <person name="Hao Y."/>
            <person name="Liao X.Y."/>
            <person name="Jiang Y.T."/>
            <person name="Sun W.H."/>
            <person name="Chen J."/>
            <person name="Chen Y.Q."/>
            <person name="Ai Y."/>
            <person name="Zhai J.W."/>
            <person name="Wu S.S."/>
            <person name="Zhou Z."/>
            <person name="Hsiao Y.Y."/>
            <person name="Wu W.L."/>
            <person name="Chen Y.Y."/>
            <person name="Lin Y.F."/>
            <person name="Hsu J.L."/>
            <person name="Li C.Y."/>
            <person name="Wang Z.W."/>
            <person name="Zhao X."/>
            <person name="Zhong W.Y."/>
            <person name="Ma X.K."/>
            <person name="Ma L."/>
            <person name="Huang J."/>
            <person name="Chen G.Z."/>
            <person name="Huang M.Z."/>
            <person name="Huang L."/>
            <person name="Peng D.H."/>
            <person name="Luo Y.B."/>
            <person name="Zou S.Q."/>
            <person name="Chen S.P."/>
            <person name="Lan S."/>
            <person name="Tsai W.C."/>
            <person name="Van de Peer Y."/>
            <person name="Liu Z.J."/>
        </authorList>
    </citation>
    <scope>NUCLEOTIDE SEQUENCE [LARGE SCALE GENOMIC DNA]</scope>
    <source>
        <strain evidence="7">Lor288</strain>
    </source>
</reference>
<keyword evidence="8" id="KW-1185">Reference proteome</keyword>
<evidence type="ECO:0000313" key="8">
    <source>
        <dbReference type="Proteomes" id="UP001412067"/>
    </source>
</evidence>
<dbReference type="Pfam" id="PF03110">
    <property type="entry name" value="SBP"/>
    <property type="match status" value="1"/>
</dbReference>
<feature type="compositionally biased region" description="Polar residues" evidence="5">
    <location>
        <begin position="202"/>
        <end position="215"/>
    </location>
</feature>
<evidence type="ECO:0000256" key="4">
    <source>
        <dbReference type="PROSITE-ProRule" id="PRU00470"/>
    </source>
</evidence>
<dbReference type="EMBL" id="JBBWWR010000004">
    <property type="protein sequence ID" value="KAK8968225.1"/>
    <property type="molecule type" value="Genomic_DNA"/>
</dbReference>
<feature type="region of interest" description="Disordered" evidence="5">
    <location>
        <begin position="186"/>
        <end position="218"/>
    </location>
</feature>
<protein>
    <submittedName>
        <fullName evidence="7">Squamosa promoter-binding-like protein 10</fullName>
    </submittedName>
</protein>
<keyword evidence="2 4" id="KW-0863">Zinc-finger</keyword>
<dbReference type="PROSITE" id="PS51141">
    <property type="entry name" value="ZF_SBP"/>
    <property type="match status" value="1"/>
</dbReference>
<evidence type="ECO:0000256" key="3">
    <source>
        <dbReference type="ARBA" id="ARBA00022833"/>
    </source>
</evidence>
<dbReference type="Gene3D" id="4.10.1100.10">
    <property type="entry name" value="Transcription factor, SBP-box domain"/>
    <property type="match status" value="1"/>
</dbReference>
<evidence type="ECO:0000256" key="5">
    <source>
        <dbReference type="SAM" id="MobiDB-lite"/>
    </source>
</evidence>
<evidence type="ECO:0000256" key="2">
    <source>
        <dbReference type="ARBA" id="ARBA00022771"/>
    </source>
</evidence>
<gene>
    <name evidence="7" type="primary">SPL10</name>
    <name evidence="7" type="ORF">KSP40_PGU005627</name>
</gene>
<sequence length="338" mass="37393">MMNSPHPSDAYDPSPFMPFSGSQKYQLSDWDSTHSFLLDNIPLPFYSPPPPPPQLPAVIIPSDYPRSAGGLLKLEDGVTVTPGFRGQGGDRIRLNLGHRTYFSYYNHHLLLFGRAAHHQPPRCQAEGCTADLAGAKHYHRRHKVCDFHSKAAAVFFPGGVQQRFCQQCSRFHRLAEFDETKRSCRKRLAEHNRRRRKPQPQPSMKNTASPSSLPPNTILKEDNKLLISATKASKQLSNIMKSNTTGENITAKMTAVTGPYPGGGALSLGGRTGDSTFVSPEQLQSQCASQCSSSNAFFRHQNVLDEGSRSTGSGSEMGQHNQNNILQLGQAMFEWDII</sequence>
<dbReference type="SUPFAM" id="SSF103612">
    <property type="entry name" value="SBT domain"/>
    <property type="match status" value="1"/>
</dbReference>
<feature type="domain" description="SBP-type" evidence="6">
    <location>
        <begin position="120"/>
        <end position="198"/>
    </location>
</feature>
<name>A0ABR2MXN0_9ASPA</name>
<dbReference type="Proteomes" id="UP001412067">
    <property type="component" value="Unassembled WGS sequence"/>
</dbReference>
<keyword evidence="1" id="KW-0479">Metal-binding</keyword>
<comment type="caution">
    <text evidence="7">The sequence shown here is derived from an EMBL/GenBank/DDBJ whole genome shotgun (WGS) entry which is preliminary data.</text>
</comment>
<keyword evidence="3" id="KW-0862">Zinc</keyword>
<proteinExistence type="predicted"/>
<evidence type="ECO:0000259" key="6">
    <source>
        <dbReference type="PROSITE" id="PS51141"/>
    </source>
</evidence>
<dbReference type="PANTHER" id="PTHR31251:SF169">
    <property type="entry name" value="SQUAMOSA PROMOTER-BINDING-LIKE PROTEIN 8"/>
    <property type="match status" value="1"/>
</dbReference>
<evidence type="ECO:0000256" key="1">
    <source>
        <dbReference type="ARBA" id="ARBA00022723"/>
    </source>
</evidence>
<dbReference type="InterPro" id="IPR036893">
    <property type="entry name" value="SBP_sf"/>
</dbReference>
<organism evidence="7 8">
    <name type="scientific">Platanthera guangdongensis</name>
    <dbReference type="NCBI Taxonomy" id="2320717"/>
    <lineage>
        <taxon>Eukaryota</taxon>
        <taxon>Viridiplantae</taxon>
        <taxon>Streptophyta</taxon>
        <taxon>Embryophyta</taxon>
        <taxon>Tracheophyta</taxon>
        <taxon>Spermatophyta</taxon>
        <taxon>Magnoliopsida</taxon>
        <taxon>Liliopsida</taxon>
        <taxon>Asparagales</taxon>
        <taxon>Orchidaceae</taxon>
        <taxon>Orchidoideae</taxon>
        <taxon>Orchideae</taxon>
        <taxon>Orchidinae</taxon>
        <taxon>Platanthera</taxon>
    </lineage>
</organism>
<dbReference type="InterPro" id="IPR004333">
    <property type="entry name" value="SBP_dom"/>
</dbReference>